<evidence type="ECO:0000313" key="4">
    <source>
        <dbReference type="Proteomes" id="UP000266906"/>
    </source>
</evidence>
<sequence length="384" mass="41568">MHQSAALTIPEPHRTADRTALPRPAAPAPSLSFRQPIPREMVHRAAVAEVFLTDAVQVGEDRFLVAAQWPRDHALYHPDRSGVSDPMLFAETIRQTLVYLAHEFHGVPLSHRFIGGDMDFEITDPEALRVGAAPVPVVLETRWASEGTRTPKRYGMRIEAVLTVDGRPCGRGSLRVVAVDERRYGLLRGRSDAMGAALSRALLPPDGYGAHRMPPAAVGRLRAKDSVLARGAGAGEWGLELDLDHAILFDHPSDHAPLMALLEGFRQLGHHLALDASGRGRAAWEAVADLAAGADAAAPPRLLSLTTACLAFGELDRPIRLVVREDRPDPARSGVRRFGIDAVQGDCTLATSTTHWSLPAAPVLSVHRELRGGRQQVPHVLNAC</sequence>
<organism evidence="3 4">
    <name type="scientific">Kitasatospora cineracea</name>
    <dbReference type="NCBI Taxonomy" id="88074"/>
    <lineage>
        <taxon>Bacteria</taxon>
        <taxon>Bacillati</taxon>
        <taxon>Actinomycetota</taxon>
        <taxon>Actinomycetes</taxon>
        <taxon>Kitasatosporales</taxon>
        <taxon>Streptomycetaceae</taxon>
        <taxon>Kitasatospora</taxon>
    </lineage>
</organism>
<protein>
    <submittedName>
        <fullName evidence="3">A-factor biosynthesis hotdog protein</fullName>
    </submittedName>
</protein>
<accession>A0A3N4R6G9</accession>
<gene>
    <name evidence="3" type="ORF">EDD38_7616</name>
</gene>
<dbReference type="InterPro" id="IPR005509">
    <property type="entry name" value="AfsA_hotdog_dom"/>
</dbReference>
<dbReference type="Proteomes" id="UP000266906">
    <property type="component" value="Unassembled WGS sequence"/>
</dbReference>
<dbReference type="EMBL" id="RKQG01000005">
    <property type="protein sequence ID" value="RPE26979.1"/>
    <property type="molecule type" value="Genomic_DNA"/>
</dbReference>
<feature type="region of interest" description="Disordered" evidence="1">
    <location>
        <begin position="1"/>
        <end position="32"/>
    </location>
</feature>
<evidence type="ECO:0000313" key="3">
    <source>
        <dbReference type="EMBL" id="RPE26979.1"/>
    </source>
</evidence>
<dbReference type="GO" id="GO:0016740">
    <property type="term" value="F:transferase activity"/>
    <property type="evidence" value="ECO:0007669"/>
    <property type="project" value="InterPro"/>
</dbReference>
<feature type="compositionally biased region" description="Low complexity" evidence="1">
    <location>
        <begin position="18"/>
        <end position="32"/>
    </location>
</feature>
<dbReference type="InterPro" id="IPR047757">
    <property type="entry name" value="AfsA-like"/>
</dbReference>
<evidence type="ECO:0000256" key="1">
    <source>
        <dbReference type="SAM" id="MobiDB-lite"/>
    </source>
</evidence>
<dbReference type="AlphaFoldDB" id="A0A3N4R6G9"/>
<feature type="domain" description="A-factor biosynthesis hotdog" evidence="2">
    <location>
        <begin position="217"/>
        <end position="356"/>
    </location>
</feature>
<comment type="caution">
    <text evidence="3">The sequence shown here is derived from an EMBL/GenBank/DDBJ whole genome shotgun (WGS) entry which is preliminary data.</text>
</comment>
<evidence type="ECO:0000259" key="2">
    <source>
        <dbReference type="Pfam" id="PF03756"/>
    </source>
</evidence>
<feature type="domain" description="A-factor biosynthesis hotdog" evidence="2">
    <location>
        <begin position="41"/>
        <end position="176"/>
    </location>
</feature>
<dbReference type="NCBIfam" id="NF041195">
    <property type="entry name" value="ScbA_BarX_GamBu"/>
    <property type="match status" value="1"/>
</dbReference>
<proteinExistence type="predicted"/>
<dbReference type="RefSeq" id="WP_244260344.1">
    <property type="nucleotide sequence ID" value="NZ_RKQG01000005.1"/>
</dbReference>
<name>A0A3N4R6G9_9ACTN</name>
<reference evidence="3 4" key="1">
    <citation type="submission" date="2018-11" db="EMBL/GenBank/DDBJ databases">
        <title>Sequencing the genomes of 1000 actinobacteria strains.</title>
        <authorList>
            <person name="Klenk H.-P."/>
        </authorList>
    </citation>
    <scope>NUCLEOTIDE SEQUENCE [LARGE SCALE GENOMIC DNA]</scope>
    <source>
        <strain evidence="3 4">DSM 44781</strain>
    </source>
</reference>
<keyword evidence="4" id="KW-1185">Reference proteome</keyword>
<dbReference type="Pfam" id="PF03756">
    <property type="entry name" value="AfsA"/>
    <property type="match status" value="2"/>
</dbReference>